<evidence type="ECO:0000256" key="1">
    <source>
        <dbReference type="SAM" id="SignalP"/>
    </source>
</evidence>
<dbReference type="OrthoDB" id="2886745at2"/>
<dbReference type="AlphaFoldDB" id="A0A562QJR0"/>
<gene>
    <name evidence="2" type="ORF">IQ10_01666</name>
</gene>
<organism evidence="2 3">
    <name type="scientific">Halalkalibacter nanhaiisediminis</name>
    <dbReference type="NCBI Taxonomy" id="688079"/>
    <lineage>
        <taxon>Bacteria</taxon>
        <taxon>Bacillati</taxon>
        <taxon>Bacillota</taxon>
        <taxon>Bacilli</taxon>
        <taxon>Bacillales</taxon>
        <taxon>Bacillaceae</taxon>
        <taxon>Halalkalibacter</taxon>
    </lineage>
</organism>
<dbReference type="EMBL" id="VLKZ01000004">
    <property type="protein sequence ID" value="TWI56971.1"/>
    <property type="molecule type" value="Genomic_DNA"/>
</dbReference>
<feature type="signal peptide" evidence="1">
    <location>
        <begin position="1"/>
        <end position="23"/>
    </location>
</feature>
<reference evidence="2 3" key="1">
    <citation type="journal article" date="2015" name="Stand. Genomic Sci.">
        <title>Genomic Encyclopedia of Bacterial and Archaeal Type Strains, Phase III: the genomes of soil and plant-associated and newly described type strains.</title>
        <authorList>
            <person name="Whitman W.B."/>
            <person name="Woyke T."/>
            <person name="Klenk H.P."/>
            <person name="Zhou Y."/>
            <person name="Lilburn T.G."/>
            <person name="Beck B.J."/>
            <person name="De Vos P."/>
            <person name="Vandamme P."/>
            <person name="Eisen J.A."/>
            <person name="Garrity G."/>
            <person name="Hugenholtz P."/>
            <person name="Kyrpides N.C."/>
        </authorList>
    </citation>
    <scope>NUCLEOTIDE SEQUENCE [LARGE SCALE GENOMIC DNA]</scope>
    <source>
        <strain evidence="2 3">CGMCC 1.10116</strain>
    </source>
</reference>
<proteinExistence type="predicted"/>
<protein>
    <recommendedName>
        <fullName evidence="4">YusW-like protein</fullName>
    </recommendedName>
</protein>
<name>A0A562QJR0_9BACI</name>
<keyword evidence="3" id="KW-1185">Reference proteome</keyword>
<evidence type="ECO:0008006" key="4">
    <source>
        <dbReference type="Google" id="ProtNLM"/>
    </source>
</evidence>
<keyword evidence="1" id="KW-0732">Signal</keyword>
<evidence type="ECO:0000313" key="2">
    <source>
        <dbReference type="EMBL" id="TWI56971.1"/>
    </source>
</evidence>
<dbReference type="RefSeq" id="WP_144450000.1">
    <property type="nucleotide sequence ID" value="NZ_VLKZ01000004.1"/>
</dbReference>
<feature type="chain" id="PRO_5022198012" description="YusW-like protein" evidence="1">
    <location>
        <begin position="24"/>
        <end position="126"/>
    </location>
</feature>
<comment type="caution">
    <text evidence="2">The sequence shown here is derived from an EMBL/GenBank/DDBJ whole genome shotgun (WGS) entry which is preliminary data.</text>
</comment>
<evidence type="ECO:0000313" key="3">
    <source>
        <dbReference type="Proteomes" id="UP000315711"/>
    </source>
</evidence>
<accession>A0A562QJR0</accession>
<dbReference type="Proteomes" id="UP000315711">
    <property type="component" value="Unassembled WGS sequence"/>
</dbReference>
<sequence length="126" mass="15114">MKIWFVMSFVFLVMFSLFQPVEAAGTELMNSFSFRMTLVENGTEYQWEYDSPNAYEFEYGERVIKGEEAKKKVEEMFRILKLTEEEKVETLVKRVKDANHPSLERLDIRYMNADGKLYTWVWQNNQ</sequence>